<dbReference type="GeneID" id="36409237"/>
<dbReference type="InterPro" id="IPR035901">
    <property type="entry name" value="GIY-YIG_endonuc_sf"/>
</dbReference>
<dbReference type="Gene3D" id="1.20.5.190">
    <property type="match status" value="2"/>
</dbReference>
<dbReference type="SUPFAM" id="SSF51045">
    <property type="entry name" value="WW domain"/>
    <property type="match status" value="2"/>
</dbReference>
<dbReference type="PANTHER" id="PTHR22706">
    <property type="entry name" value="ASSEMBLY FACTOR FOR SPINDLE MICROTUBULES"/>
    <property type="match status" value="1"/>
</dbReference>
<evidence type="ECO:0000259" key="1">
    <source>
        <dbReference type="PROSITE" id="PS50020"/>
    </source>
</evidence>
<name>A0A0P1AT07_PLAHL</name>
<dbReference type="GO" id="GO:0051295">
    <property type="term" value="P:establishment of meiotic spindle localization"/>
    <property type="evidence" value="ECO:0007669"/>
    <property type="project" value="TreeGrafter"/>
</dbReference>
<dbReference type="RefSeq" id="XP_024580265.1">
    <property type="nucleotide sequence ID" value="XM_024729938.1"/>
</dbReference>
<dbReference type="Gene3D" id="4.10.270.10">
    <property type="entry name" value="Myosin, subunit A"/>
    <property type="match status" value="1"/>
</dbReference>
<dbReference type="Gene3D" id="3.40.1440.10">
    <property type="entry name" value="GIY-YIG endonuclease"/>
    <property type="match status" value="1"/>
</dbReference>
<dbReference type="GO" id="GO:0007051">
    <property type="term" value="P:spindle organization"/>
    <property type="evidence" value="ECO:0007669"/>
    <property type="project" value="TreeGrafter"/>
</dbReference>
<dbReference type="Proteomes" id="UP000054928">
    <property type="component" value="Unassembled WGS sequence"/>
</dbReference>
<feature type="domain" description="WW" evidence="1">
    <location>
        <begin position="1053"/>
        <end position="1087"/>
    </location>
</feature>
<dbReference type="AlphaFoldDB" id="A0A0P1AT07"/>
<sequence>MPCTHQEVRTKLCINNVEDRSSVLCQTHPLQLVKLQSHPRLRSKNLVQNQQSITSNQQLISSSSSIQKTSILYLETVATKCIVKAPKLSTSSTIRKRCASSNQFIRNGARKVNAGVYLVENVKSGHRYFGTTWDLSNASAQCFHDLQRGVHPHAALNTSFQLNSCAFRFRILEQVSPPLWHKPPSSMNQKRANQRRLKPFTRIYNSDGFDVRAMEQKLENRLRFQRQKIVNQVASMIVQLYVKNVRKQVLFYWLHAIDNDVVAECTAASVDVQRVVRGFLARLLVDKKRRDCAARKLQQFIRFSFRIIRTRSKACHLNPNASNVLKPSLNIFVIQHRAHSKMNELRQWLVAQKLKTYARNIVARRLVNCLRLMHRQNVAAIEIQCTIRGHIARVRVQKLRQQRSEFQAVTILQKMWRGFLTRTMFAEKNKVARRIQFAYIRWKARHVRELKRNATIIIQAYRNYVARKYVRFVILEQLMTLMVRHVVNHFEREEAALVIQCLSRRRQAQKMLYKIGKQKQCVQAIMRIQRVWRMHWTLLKSFEVVQTRKQEDAVRRIQAVYRSWLVRCEYLRNIISVKHTRVATLTQSRFKARQTRRKRLRRQKNQRLGVCASCRAHFTNVYHLKARIESCAVYCNANINFDDVNMAASYINVHRRLVKFVVSTQRRNRSSQHLKRIRFRACMFCERQAVRKSCLSCLSDHSTRDSAMRSMVYRPYDFSSDGENRCTRAGSEVDNNHHLLKSYVGKIIQCTLRMYLARCKLKRLKFERNSALKIQRVYRQHHSKLRYVAAVLIQSRAREYLGRRVAVGLKLERQKDNENAAACCIQCHLRGLIARRHILHIRQHTAVVRLQSFRRGYIARCELQMLQLENQRHFYDQLSEKLRFIAAKAADEEIAARRIQIFVRRRKARIECLSRRLEAVKCTRKLLQDCVAAREAVSASCIQRFMRQRIAITSFQRLRAHRCARRFLRRRMLNRIRLEKQSAVRIQRAFRYVYAKQRLTNMVDVGDTIKLQSKWVEYFDEASGHVYYYNTETCQSVWNRPEEMEMMLDDSNTDLYDEWVEYWDESVEASYFYNVRTGEATWTKPDEYSSPYHYTDESSRADAEYYT</sequence>
<dbReference type="SMART" id="SM00015">
    <property type="entry name" value="IQ"/>
    <property type="match status" value="13"/>
</dbReference>
<reference evidence="3" key="1">
    <citation type="submission" date="2014-09" db="EMBL/GenBank/DDBJ databases">
        <authorList>
            <person name="Sharma Rahul"/>
            <person name="Thines Marco"/>
        </authorList>
    </citation>
    <scope>NUCLEOTIDE SEQUENCE [LARGE SCALE GENOMIC DNA]</scope>
</reference>
<protein>
    <submittedName>
        <fullName evidence="2">Spliceosomal protein FBP11/Splicing factor PRP40</fullName>
    </submittedName>
</protein>
<dbReference type="STRING" id="4781.A0A0P1AT07"/>
<dbReference type="OMA" id="RYFGTTW"/>
<proteinExistence type="predicted"/>
<dbReference type="InterPro" id="IPR001202">
    <property type="entry name" value="WW_dom"/>
</dbReference>
<dbReference type="OrthoDB" id="2148418at2759"/>
<accession>A0A0P1AT07</accession>
<keyword evidence="3" id="KW-1185">Reference proteome</keyword>
<dbReference type="InterPro" id="IPR000048">
    <property type="entry name" value="IQ_motif_EF-hand-BS"/>
</dbReference>
<dbReference type="GO" id="GO:0000922">
    <property type="term" value="C:spindle pole"/>
    <property type="evidence" value="ECO:0007669"/>
    <property type="project" value="TreeGrafter"/>
</dbReference>
<dbReference type="PROSITE" id="PS50020">
    <property type="entry name" value="WW_DOMAIN_2"/>
    <property type="match status" value="2"/>
</dbReference>
<dbReference type="PANTHER" id="PTHR22706:SF2">
    <property type="entry name" value="SFI1 SPINDLE BODY DOMAIN-CONTAINING PROTEIN"/>
    <property type="match status" value="1"/>
</dbReference>
<dbReference type="GO" id="GO:0000278">
    <property type="term" value="P:mitotic cell cycle"/>
    <property type="evidence" value="ECO:0007669"/>
    <property type="project" value="TreeGrafter"/>
</dbReference>
<evidence type="ECO:0000313" key="2">
    <source>
        <dbReference type="EMBL" id="CEG43896.1"/>
    </source>
</evidence>
<dbReference type="EMBL" id="CCYD01000810">
    <property type="protein sequence ID" value="CEG43896.1"/>
    <property type="molecule type" value="Genomic_DNA"/>
</dbReference>
<dbReference type="InterPro" id="IPR036020">
    <property type="entry name" value="WW_dom_sf"/>
</dbReference>
<dbReference type="Gene3D" id="2.20.70.10">
    <property type="match status" value="2"/>
</dbReference>
<dbReference type="CDD" id="cd00201">
    <property type="entry name" value="WW"/>
    <property type="match status" value="2"/>
</dbReference>
<evidence type="ECO:0000313" key="3">
    <source>
        <dbReference type="Proteomes" id="UP000054928"/>
    </source>
</evidence>
<dbReference type="InterPro" id="IPR051185">
    <property type="entry name" value="ASPM"/>
</dbReference>
<dbReference type="GO" id="GO:0005516">
    <property type="term" value="F:calmodulin binding"/>
    <property type="evidence" value="ECO:0007669"/>
    <property type="project" value="TreeGrafter"/>
</dbReference>
<dbReference type="PROSITE" id="PS50096">
    <property type="entry name" value="IQ"/>
    <property type="match status" value="7"/>
</dbReference>
<dbReference type="CDD" id="cd23767">
    <property type="entry name" value="IQCD"/>
    <property type="match status" value="1"/>
</dbReference>
<organism evidence="2 3">
    <name type="scientific">Plasmopara halstedii</name>
    <name type="common">Downy mildew of sunflower</name>
    <dbReference type="NCBI Taxonomy" id="4781"/>
    <lineage>
        <taxon>Eukaryota</taxon>
        <taxon>Sar</taxon>
        <taxon>Stramenopiles</taxon>
        <taxon>Oomycota</taxon>
        <taxon>Peronosporomycetes</taxon>
        <taxon>Peronosporales</taxon>
        <taxon>Peronosporaceae</taxon>
        <taxon>Plasmopara</taxon>
    </lineage>
</organism>
<dbReference type="Pfam" id="PF00397">
    <property type="entry name" value="WW"/>
    <property type="match status" value="1"/>
</dbReference>
<dbReference type="Pfam" id="PF00612">
    <property type="entry name" value="IQ"/>
    <property type="match status" value="6"/>
</dbReference>
<feature type="domain" description="WW" evidence="1">
    <location>
        <begin position="1009"/>
        <end position="1043"/>
    </location>
</feature>
<dbReference type="SMART" id="SM00456">
    <property type="entry name" value="WW"/>
    <property type="match status" value="2"/>
</dbReference>